<keyword evidence="11" id="KW-0496">Mitochondrion</keyword>
<evidence type="ECO:0000256" key="16">
    <source>
        <dbReference type="PIRSR" id="PIRSR619342-50"/>
    </source>
</evidence>
<dbReference type="STRING" id="137246.A0A401SBG1"/>
<comment type="subunit">
    <text evidence="5">Mammalian complex I is composed of 45 different subunits. This is a component of the iron-sulfur (IP) fragment of the enzyme.</text>
</comment>
<comment type="similarity">
    <text evidence="4">Belongs to the complex I NDUFS5 subunit family.</text>
</comment>
<gene>
    <name evidence="18" type="ORF">chiPu_0006163</name>
</gene>
<feature type="region of interest" description="Disordered" evidence="17">
    <location>
        <begin position="182"/>
        <end position="202"/>
    </location>
</feature>
<evidence type="ECO:0000256" key="10">
    <source>
        <dbReference type="ARBA" id="ARBA00022982"/>
    </source>
</evidence>
<evidence type="ECO:0000256" key="15">
    <source>
        <dbReference type="ARBA" id="ARBA00032739"/>
    </source>
</evidence>
<keyword evidence="9" id="KW-0999">Mitochondrion inner membrane</keyword>
<organism evidence="18 19">
    <name type="scientific">Chiloscyllium punctatum</name>
    <name type="common">Brownbanded bambooshark</name>
    <name type="synonym">Hemiscyllium punctatum</name>
    <dbReference type="NCBI Taxonomy" id="137246"/>
    <lineage>
        <taxon>Eukaryota</taxon>
        <taxon>Metazoa</taxon>
        <taxon>Chordata</taxon>
        <taxon>Craniata</taxon>
        <taxon>Vertebrata</taxon>
        <taxon>Chondrichthyes</taxon>
        <taxon>Elasmobranchii</taxon>
        <taxon>Galeomorphii</taxon>
        <taxon>Galeoidea</taxon>
        <taxon>Orectolobiformes</taxon>
        <taxon>Hemiscylliidae</taxon>
        <taxon>Chiloscyllium</taxon>
    </lineage>
</organism>
<evidence type="ECO:0000256" key="13">
    <source>
        <dbReference type="ARBA" id="ARBA00023157"/>
    </source>
</evidence>
<keyword evidence="7" id="KW-0813">Transport</keyword>
<evidence type="ECO:0000256" key="8">
    <source>
        <dbReference type="ARBA" id="ARBA00022660"/>
    </source>
</evidence>
<evidence type="ECO:0000256" key="14">
    <source>
        <dbReference type="ARBA" id="ARBA00031222"/>
    </source>
</evidence>
<dbReference type="Pfam" id="PF10200">
    <property type="entry name" value="Ndufs5"/>
    <property type="match status" value="1"/>
</dbReference>
<evidence type="ECO:0000256" key="1">
    <source>
        <dbReference type="ARBA" id="ARBA00003195"/>
    </source>
</evidence>
<dbReference type="OrthoDB" id="9992197at2759"/>
<evidence type="ECO:0000313" key="19">
    <source>
        <dbReference type="Proteomes" id="UP000287033"/>
    </source>
</evidence>
<keyword evidence="12" id="KW-0472">Membrane</keyword>
<evidence type="ECO:0000256" key="12">
    <source>
        <dbReference type="ARBA" id="ARBA00023136"/>
    </source>
</evidence>
<proteinExistence type="inferred from homology"/>
<sequence length="202" mass="23529">MLQAASFEHLTKFYMKETEHSNPREVGPNHIFSSSWPHWVQSSPFCVTALRLQGAAELHERRLNTHVVNLGFCFYGRPESEAACAEEQRTFGRLSAMPLINLQEKIGIDIDKWLLIQSGVQPNHRPARCHVFEKEWIECAHGIGKIRATKECKLELEDFQECLHHQKLHKRLRDIKMQKEKLMKEGKYTPPDHHTGNDEQRP</sequence>
<dbReference type="GO" id="GO:0005758">
    <property type="term" value="C:mitochondrial intermembrane space"/>
    <property type="evidence" value="ECO:0007669"/>
    <property type="project" value="UniProtKB-SubCell"/>
</dbReference>
<reference evidence="18 19" key="1">
    <citation type="journal article" date="2018" name="Nat. Ecol. Evol.">
        <title>Shark genomes provide insights into elasmobranch evolution and the origin of vertebrates.</title>
        <authorList>
            <person name="Hara Y"/>
            <person name="Yamaguchi K"/>
            <person name="Onimaru K"/>
            <person name="Kadota M"/>
            <person name="Koyanagi M"/>
            <person name="Keeley SD"/>
            <person name="Tatsumi K"/>
            <person name="Tanaka K"/>
            <person name="Motone F"/>
            <person name="Kageyama Y"/>
            <person name="Nozu R"/>
            <person name="Adachi N"/>
            <person name="Nishimura O"/>
            <person name="Nakagawa R"/>
            <person name="Tanegashima C"/>
            <person name="Kiyatake I"/>
            <person name="Matsumoto R"/>
            <person name="Murakumo K"/>
            <person name="Nishida K"/>
            <person name="Terakita A"/>
            <person name="Kuratani S"/>
            <person name="Sato K"/>
            <person name="Hyodo S Kuraku.S."/>
        </authorList>
    </citation>
    <scope>NUCLEOTIDE SEQUENCE [LARGE SCALE GENOMIC DNA]</scope>
</reference>
<evidence type="ECO:0000256" key="3">
    <source>
        <dbReference type="ARBA" id="ARBA00004637"/>
    </source>
</evidence>
<evidence type="ECO:0000256" key="17">
    <source>
        <dbReference type="SAM" id="MobiDB-lite"/>
    </source>
</evidence>
<keyword evidence="13 16" id="KW-1015">Disulfide bond</keyword>
<keyword evidence="8" id="KW-0679">Respiratory chain</keyword>
<feature type="disulfide bond" evidence="16">
    <location>
        <begin position="129"/>
        <end position="162"/>
    </location>
</feature>
<evidence type="ECO:0000256" key="2">
    <source>
        <dbReference type="ARBA" id="ARBA00004569"/>
    </source>
</evidence>
<protein>
    <recommendedName>
        <fullName evidence="6">NADH dehydrogenase [ubiquinone] iron-sulfur protein 5</fullName>
    </recommendedName>
    <alternativeName>
        <fullName evidence="14">Complex I-15 kDa</fullName>
    </alternativeName>
    <alternativeName>
        <fullName evidence="15">NADH-ubiquinone oxidoreductase 15 kDa subunit</fullName>
    </alternativeName>
</protein>
<name>A0A401SBG1_CHIPU</name>
<evidence type="ECO:0000313" key="18">
    <source>
        <dbReference type="EMBL" id="GCC27737.1"/>
    </source>
</evidence>
<dbReference type="GO" id="GO:0032981">
    <property type="term" value="P:mitochondrial respiratory chain complex I assembly"/>
    <property type="evidence" value="ECO:0007669"/>
    <property type="project" value="TreeGrafter"/>
</dbReference>
<accession>A0A401SBG1</accession>
<evidence type="ECO:0000256" key="4">
    <source>
        <dbReference type="ARBA" id="ARBA00007372"/>
    </source>
</evidence>
<evidence type="ECO:0000256" key="9">
    <source>
        <dbReference type="ARBA" id="ARBA00022792"/>
    </source>
</evidence>
<comment type="function">
    <text evidence="1">Accessory subunit of the mitochondrial membrane respiratory chain NADH dehydrogenase (Complex I), that is believed not to be involved in catalysis. Complex I functions in the transfer of electrons from NADH to the respiratory chain. The immediate electron acceptor for the enzyme is believed to be ubiquinone.</text>
</comment>
<evidence type="ECO:0000256" key="11">
    <source>
        <dbReference type="ARBA" id="ARBA00023128"/>
    </source>
</evidence>
<evidence type="ECO:0000256" key="5">
    <source>
        <dbReference type="ARBA" id="ARBA00011261"/>
    </source>
</evidence>
<dbReference type="PANTHER" id="PTHR15224:SF1">
    <property type="entry name" value="NADH DEHYDROGENASE [UBIQUINONE] IRON-SULFUR PROTEIN 5"/>
    <property type="match status" value="1"/>
</dbReference>
<dbReference type="EMBL" id="BEZZ01000175">
    <property type="protein sequence ID" value="GCC27737.1"/>
    <property type="molecule type" value="Genomic_DNA"/>
</dbReference>
<evidence type="ECO:0000256" key="6">
    <source>
        <dbReference type="ARBA" id="ARBA00013482"/>
    </source>
</evidence>
<comment type="subcellular location">
    <subcellularLocation>
        <location evidence="3">Mitochondrion inner membrane</location>
        <topology evidence="3">Peripheral membrane protein</topology>
    </subcellularLocation>
    <subcellularLocation>
        <location evidence="2">Mitochondrion intermembrane space</location>
    </subcellularLocation>
</comment>
<dbReference type="PANTHER" id="PTHR15224">
    <property type="entry name" value="NADH DEHYDROGENASE [UBIQUINONE] IRON-SULFUR PROTEIN 5"/>
    <property type="match status" value="1"/>
</dbReference>
<dbReference type="GO" id="GO:0005743">
    <property type="term" value="C:mitochondrial inner membrane"/>
    <property type="evidence" value="ECO:0007669"/>
    <property type="project" value="UniProtKB-SubCell"/>
</dbReference>
<comment type="caution">
    <text evidence="18">The sequence shown here is derived from an EMBL/GenBank/DDBJ whole genome shotgun (WGS) entry which is preliminary data.</text>
</comment>
<keyword evidence="10" id="KW-0249">Electron transport</keyword>
<dbReference type="Proteomes" id="UP000287033">
    <property type="component" value="Unassembled WGS sequence"/>
</dbReference>
<dbReference type="InterPro" id="IPR019342">
    <property type="entry name" value="NADH_UbQ_OxRdtase_FeS-su5"/>
</dbReference>
<evidence type="ECO:0000256" key="7">
    <source>
        <dbReference type="ARBA" id="ARBA00022448"/>
    </source>
</evidence>
<feature type="disulfide bond" evidence="16">
    <location>
        <begin position="139"/>
        <end position="152"/>
    </location>
</feature>
<keyword evidence="19" id="KW-1185">Reference proteome</keyword>
<dbReference type="AlphaFoldDB" id="A0A401SBG1"/>
<dbReference type="CDD" id="cd24141">
    <property type="entry name" value="NDUFS5-like"/>
    <property type="match status" value="1"/>
</dbReference>